<dbReference type="EMBL" id="UJHH01000019">
    <property type="protein sequence ID" value="SWF74907.1"/>
    <property type="molecule type" value="Genomic_DNA"/>
</dbReference>
<protein>
    <submittedName>
        <fullName evidence="2">Uncharacterized protein</fullName>
    </submittedName>
</protein>
<dbReference type="EMBL" id="MPYG04000110">
    <property type="protein sequence ID" value="ROG94960.1"/>
    <property type="molecule type" value="Genomic_DNA"/>
</dbReference>
<keyword evidence="1" id="KW-0812">Transmembrane</keyword>
<dbReference type="KEGG" id="kpne:KU54_011130"/>
<evidence type="ECO:0000313" key="11">
    <source>
        <dbReference type="Proteomes" id="UP000322977"/>
    </source>
</evidence>
<dbReference type="Proteomes" id="UP000275975">
    <property type="component" value="Unassembled WGS sequence"/>
</dbReference>
<keyword evidence="1" id="KW-1133">Transmembrane helix</keyword>
<reference evidence="2 10" key="2">
    <citation type="submission" date="2018-10" db="EMBL/GenBank/DDBJ databases">
        <authorList>
            <person name="Vanduin D."/>
            <person name="Fouts D."/>
            <person name="Wright M."/>
            <person name="Sutton G."/>
            <person name="Nguyen K."/>
            <person name="Kreiswirth B."/>
            <person name="Chen L."/>
            <person name="Rojas L."/>
            <person name="Hujer A."/>
            <person name="Hujer K."/>
            <person name="Bonomo R."/>
            <person name="Adams M."/>
        </authorList>
    </citation>
    <scope>NUCLEOTIDE SEQUENCE [LARGE SCALE GENOMIC DNA]</scope>
    <source>
        <strain evidence="2 10">CRK0165</strain>
    </source>
</reference>
<keyword evidence="1" id="KW-0472">Membrane</keyword>
<reference evidence="6 11" key="5">
    <citation type="submission" date="2019-08" db="EMBL/GenBank/DDBJ databases">
        <title>Phenotypic and genetic characterization of extended-spectrum b-lactamase-producing hypermucoviscous Klebsiella pneumoniae from Chile.</title>
        <authorList>
            <person name="Morales-Leon F."/>
            <person name="Caro C."/>
            <person name="Opazo-Capurro A."/>
            <person name="Lincopan N."/>
            <person name="Dominguez-Yevenes M."/>
            <person name="Lima C."/>
            <person name="Bello-Toledo H."/>
            <person name="Gonzalez-Rocha G."/>
        </authorList>
    </citation>
    <scope>NUCLEOTIDE SEQUENCE [LARGE SCALE GENOMIC DNA]</scope>
    <source>
        <strain evidence="6 11">UCO-494</strain>
    </source>
</reference>
<evidence type="ECO:0000313" key="8">
    <source>
        <dbReference type="Proteomes" id="UP000259364"/>
    </source>
</evidence>
<feature type="transmembrane region" description="Helical" evidence="1">
    <location>
        <begin position="127"/>
        <end position="147"/>
    </location>
</feature>
<comment type="caution">
    <text evidence="2">The sequence shown here is derived from an EMBL/GenBank/DDBJ whole genome shotgun (WGS) entry which is preliminary data.</text>
</comment>
<dbReference type="EMBL" id="VSSY01000001">
    <property type="protein sequence ID" value="TYL82546.1"/>
    <property type="molecule type" value="Genomic_DNA"/>
</dbReference>
<reference evidence="7 8" key="1">
    <citation type="submission" date="2018-08" db="EMBL/GenBank/DDBJ databases">
        <authorList>
            <consortium name="Pathogen Informatics"/>
        </authorList>
    </citation>
    <scope>NUCLEOTIDE SEQUENCE [LARGE SCALE GENOMIC DNA]</scope>
    <source>
        <strain evidence="4 7">EuSCAPE_GR003</strain>
        <strain evidence="5 8">EuSCAPE_UK014</strain>
    </source>
</reference>
<accession>A0A2V1LDB6</accession>
<dbReference type="AlphaFoldDB" id="A0A2V1LDB6"/>
<evidence type="ECO:0000313" key="2">
    <source>
        <dbReference type="EMBL" id="ROG94960.1"/>
    </source>
</evidence>
<reference evidence="3 9" key="4">
    <citation type="journal article" date="2019" name="Antimicrob. Agents Chemother.">
        <title>Applying Rapid Whole Genome Sequencing to Predict Phenotypic Antimicrobial Susceptibility Testing Results Among Carbapenem-Resistant Klebsiella pneumoniae Clinical Isolates.</title>
        <authorList>
            <person name="Tamma P.D."/>
            <person name="Fan Y."/>
            <person name="Bergman Y."/>
            <person name="Pertea G."/>
            <person name="Kazmi A."/>
            <person name="Lewis S."/>
            <person name="Carroll K.C."/>
            <person name="Schatz M.C."/>
            <person name="Timp W."/>
            <person name="Simner P.J."/>
        </authorList>
    </citation>
    <scope>NUCLEOTIDE SEQUENCE [LARGE SCALE GENOMIC DNA]</scope>
    <source>
        <strain evidence="3 9">KLPN_104</strain>
    </source>
</reference>
<evidence type="ECO:0000313" key="10">
    <source>
        <dbReference type="Proteomes" id="UP000283322"/>
    </source>
</evidence>
<evidence type="ECO:0000313" key="6">
    <source>
        <dbReference type="EMBL" id="TYL82546.1"/>
    </source>
</evidence>
<dbReference type="Proteomes" id="UP000283322">
    <property type="component" value="Unassembled WGS sequence"/>
</dbReference>
<evidence type="ECO:0000313" key="3">
    <source>
        <dbReference type="EMBL" id="RRF05102.1"/>
    </source>
</evidence>
<dbReference type="Proteomes" id="UP000258905">
    <property type="component" value="Unassembled WGS sequence"/>
</dbReference>
<dbReference type="EMBL" id="RDAM01000001">
    <property type="protein sequence ID" value="RRF05102.1"/>
    <property type="molecule type" value="Genomic_DNA"/>
</dbReference>
<evidence type="ECO:0000313" key="4">
    <source>
        <dbReference type="EMBL" id="SVN65415.1"/>
    </source>
</evidence>
<feature type="transmembrane region" description="Helical" evidence="1">
    <location>
        <begin position="159"/>
        <end position="178"/>
    </location>
</feature>
<accession>A0A0J2G1Z4</accession>
<evidence type="ECO:0000313" key="7">
    <source>
        <dbReference type="Proteomes" id="UP000258905"/>
    </source>
</evidence>
<evidence type="ECO:0000256" key="1">
    <source>
        <dbReference type="SAM" id="Phobius"/>
    </source>
</evidence>
<dbReference type="Proteomes" id="UP000259364">
    <property type="component" value="Unassembled WGS sequence"/>
</dbReference>
<organism evidence="2 10">
    <name type="scientific">Klebsiella pneumoniae</name>
    <dbReference type="NCBI Taxonomy" id="573"/>
    <lineage>
        <taxon>Bacteria</taxon>
        <taxon>Pseudomonadati</taxon>
        <taxon>Pseudomonadota</taxon>
        <taxon>Gammaproteobacteria</taxon>
        <taxon>Enterobacterales</taxon>
        <taxon>Enterobacteriaceae</taxon>
        <taxon>Klebsiella/Raoultella group</taxon>
        <taxon>Klebsiella</taxon>
        <taxon>Klebsiella pneumoniae complex</taxon>
    </lineage>
</organism>
<evidence type="ECO:0000313" key="5">
    <source>
        <dbReference type="EMBL" id="SWF74907.1"/>
    </source>
</evidence>
<dbReference type="Proteomes" id="UP000322977">
    <property type="component" value="Unassembled WGS sequence"/>
</dbReference>
<accession>A0A4V0GSR9</accession>
<dbReference type="RefSeq" id="WP_004145379.1">
    <property type="nucleotide sequence ID" value="NZ_AP021880.1"/>
</dbReference>
<gene>
    <name evidence="2" type="ORF">BL124_00015760</name>
    <name evidence="3" type="ORF">EAO17_02040</name>
    <name evidence="6" type="ORF">FXN67_00635</name>
    <name evidence="4" type="ORF">SAMEA3649591_03514</name>
    <name evidence="5" type="ORF">SAMEA3720909_03929</name>
</gene>
<sequence length="213" mass="24352">MISIIKDLFSNQVGSAVILTIIGAITKKYIQFHRRDFFSRSSSEQIKAVEWLRTSSVPISDPLAKAEQQFRLQSFGLHRDWHLSYKIICLSSDYAQSLIPSLKAVLRYQGMYTITNGNIYPHKFHKWIIPFVLISLLLYIGAEIYRGSSQSDGIEILKSLYVVIVAFIVWCWVAACALRVSSISKKLNAYIPPANDFKSKTYDFSSILNNRYP</sequence>
<proteinExistence type="predicted"/>
<name>A0A2V1LDB6_KLEPN</name>
<evidence type="ECO:0000313" key="9">
    <source>
        <dbReference type="Proteomes" id="UP000275975"/>
    </source>
</evidence>
<reference evidence="3" key="3">
    <citation type="submission" date="2018-10" db="EMBL/GenBank/DDBJ databases">
        <authorList>
            <person name="Fan Y."/>
            <person name="Timp W."/>
            <person name="Bergman Y."/>
            <person name="Tamma P."/>
            <person name="Simner P."/>
        </authorList>
    </citation>
    <scope>NUCLEOTIDE SEQUENCE</scope>
    <source>
        <strain evidence="3">KLPN_104</strain>
    </source>
</reference>
<dbReference type="EMBL" id="UIUC01000014">
    <property type="protein sequence ID" value="SVN65415.1"/>
    <property type="molecule type" value="Genomic_DNA"/>
</dbReference>